<keyword evidence="1" id="KW-0812">Transmembrane</keyword>
<evidence type="ECO:0000313" key="2">
    <source>
        <dbReference type="EMBL" id="AUT75746.1"/>
    </source>
</evidence>
<reference evidence="2 3" key="1">
    <citation type="submission" date="2018-01" db="EMBL/GenBank/DDBJ databases">
        <title>Species boundaries and ecological features among Paraburkholderia terrae DSMZ17804T, P. hospita DSMZ17164T and P. caribensis DSMZ13236T.</title>
        <authorList>
            <person name="Pratama A.A."/>
        </authorList>
    </citation>
    <scope>NUCLEOTIDE SEQUENCE [LARGE SCALE GENOMIC DNA]</scope>
    <source>
        <strain evidence="2 3">DSM 17164</strain>
    </source>
</reference>
<dbReference type="AlphaFoldDB" id="A0AAN1MQU2"/>
<dbReference type="EMBL" id="CP026108">
    <property type="protein sequence ID" value="AUT75746.1"/>
    <property type="molecule type" value="Genomic_DNA"/>
</dbReference>
<protein>
    <submittedName>
        <fullName evidence="2">Uncharacterized protein</fullName>
    </submittedName>
</protein>
<evidence type="ECO:0000256" key="1">
    <source>
        <dbReference type="SAM" id="Phobius"/>
    </source>
</evidence>
<sequence length="67" mass="7899">MNFKRFQNTIVSTYRITMASILLLIVVGVMSYLFLMGITPSTATGRRLSYFFGHRKKCWRISLSYRR</sequence>
<keyword evidence="1" id="KW-0472">Membrane</keyword>
<keyword evidence="1" id="KW-1133">Transmembrane helix</keyword>
<name>A0AAN1MQU2_9BURK</name>
<dbReference type="KEGG" id="phs:C2L64_46320"/>
<accession>A0AAN1MQU2</accession>
<evidence type="ECO:0000313" key="3">
    <source>
        <dbReference type="Proteomes" id="UP000236649"/>
    </source>
</evidence>
<gene>
    <name evidence="2" type="ORF">C2L64_46320</name>
</gene>
<feature type="transmembrane region" description="Helical" evidence="1">
    <location>
        <begin position="21"/>
        <end position="39"/>
    </location>
</feature>
<organism evidence="2 3">
    <name type="scientific">Paraburkholderia hospita</name>
    <dbReference type="NCBI Taxonomy" id="169430"/>
    <lineage>
        <taxon>Bacteria</taxon>
        <taxon>Pseudomonadati</taxon>
        <taxon>Pseudomonadota</taxon>
        <taxon>Betaproteobacteria</taxon>
        <taxon>Burkholderiales</taxon>
        <taxon>Burkholderiaceae</taxon>
        <taxon>Paraburkholderia</taxon>
    </lineage>
</organism>
<proteinExistence type="predicted"/>
<dbReference type="Proteomes" id="UP000236649">
    <property type="component" value="Chromosome 4"/>
</dbReference>